<proteinExistence type="predicted"/>
<evidence type="ECO:0000313" key="1">
    <source>
        <dbReference type="EMBL" id="MOY33985.1"/>
    </source>
</evidence>
<organism evidence="1">
    <name type="scientific">Ixodes scapularis</name>
    <name type="common">Black-legged tick</name>
    <name type="synonym">Deer tick</name>
    <dbReference type="NCBI Taxonomy" id="6945"/>
    <lineage>
        <taxon>Eukaryota</taxon>
        <taxon>Metazoa</taxon>
        <taxon>Ecdysozoa</taxon>
        <taxon>Arthropoda</taxon>
        <taxon>Chelicerata</taxon>
        <taxon>Arachnida</taxon>
        <taxon>Acari</taxon>
        <taxon>Parasitiformes</taxon>
        <taxon>Ixodida</taxon>
        <taxon>Ixodoidea</taxon>
        <taxon>Ixodidae</taxon>
        <taxon>Ixodinae</taxon>
        <taxon>Ixodes</taxon>
    </lineage>
</organism>
<dbReference type="AlphaFoldDB" id="A0A4D5RAC2"/>
<dbReference type="EMBL" id="GHJT01000014">
    <property type="protein sequence ID" value="MOY33985.1"/>
    <property type="molecule type" value="Transcribed_RNA"/>
</dbReference>
<reference evidence="1" key="1">
    <citation type="submission" date="2019-04" db="EMBL/GenBank/DDBJ databases">
        <title>An insight into the mialome of Ixodes scapularis.</title>
        <authorList>
            <person name="Ribeiro J.M."/>
            <person name="Mather T.N."/>
            <person name="Karim S."/>
        </authorList>
    </citation>
    <scope>NUCLEOTIDE SEQUENCE</scope>
</reference>
<name>A0A4D5RAC2_IXOSC</name>
<protein>
    <submittedName>
        <fullName evidence="1">Putative secreted protein</fullName>
    </submittedName>
</protein>
<accession>A0A4D5RAC2</accession>
<sequence length="201" mass="21443">MRPFVRRLLPSGGFFLDVLQSVRLAWSGETVGLPVRRHVRTCGTSSTNVRRTASQGVSVPWALCAVGTPAYRQSFATTVSAEATATPTTSPSTAITTTSRGHAAMSLPSTCPEILSLTFKCWASTWSVLRNLERPALRDWPSVIETTTSGSPKVSGLSLTIMSCKTETTRGTKRGSTSAGFLVAAPSCMSPRSAWWSAILS</sequence>